<dbReference type="RefSeq" id="WP_250598523.1">
    <property type="nucleotide sequence ID" value="NZ_JAKRVY010000013.1"/>
</dbReference>
<organism evidence="2 3">
    <name type="scientific">Natranaeroarchaeum aerophilus</name>
    <dbReference type="NCBI Taxonomy" id="2917711"/>
    <lineage>
        <taxon>Archaea</taxon>
        <taxon>Methanobacteriati</taxon>
        <taxon>Methanobacteriota</taxon>
        <taxon>Stenosarchaea group</taxon>
        <taxon>Halobacteria</taxon>
        <taxon>Halobacteriales</taxon>
        <taxon>Natronoarchaeaceae</taxon>
        <taxon>Natranaeroarchaeum</taxon>
    </lineage>
</organism>
<reference evidence="2 3" key="1">
    <citation type="journal article" date="2022" name="Syst. Appl. Microbiol.">
        <title>Natronocalculus amylovorans gen. nov., sp. nov., and Natranaeroarchaeum aerophilus sp. nov., dominant culturable amylolytic natronoarchaea from hypersaline soda lakes in southwestern Siberia.</title>
        <authorList>
            <person name="Sorokin D.Y."/>
            <person name="Elcheninov A.G."/>
            <person name="Khizhniak T.V."/>
            <person name="Koenen M."/>
            <person name="Bale N.J."/>
            <person name="Damste J.S.S."/>
            <person name="Kublanov I.V."/>
        </authorList>
    </citation>
    <scope>NUCLEOTIDE SEQUENCE [LARGE SCALE GENOMIC DNA]</scope>
    <source>
        <strain evidence="2 3">AArc-St1-1</strain>
    </source>
</reference>
<feature type="transmembrane region" description="Helical" evidence="1">
    <location>
        <begin position="72"/>
        <end position="93"/>
    </location>
</feature>
<evidence type="ECO:0000256" key="1">
    <source>
        <dbReference type="SAM" id="Phobius"/>
    </source>
</evidence>
<name>A0AAE3FV30_9EURY</name>
<keyword evidence="1" id="KW-0472">Membrane</keyword>
<protein>
    <recommendedName>
        <fullName evidence="4">DUF5518 domain-containing protein</fullName>
    </recommendedName>
</protein>
<sequence>MVYSWEDIKPGEPTLTVLSSIFGILLGSLVSLTFGVIVVTVYSSVIVTILIAPVVGGMSAGCFSRGNLPLGAFNGVGVGTITAVAILGTAWTIATDTPVTGGAGLAIGILLLMAVVAAVTSVVLAVIGGLVGAGGSKMFENYRAEQSGEQSHD</sequence>
<dbReference type="AlphaFoldDB" id="A0AAE3FV30"/>
<dbReference type="EMBL" id="JAKRVY010000013">
    <property type="protein sequence ID" value="MCL9815119.1"/>
    <property type="molecule type" value="Genomic_DNA"/>
</dbReference>
<keyword evidence="1" id="KW-1133">Transmembrane helix</keyword>
<proteinExistence type="predicted"/>
<accession>A0AAE3FV30</accession>
<feature type="transmembrane region" description="Helical" evidence="1">
    <location>
        <begin position="105"/>
        <end position="133"/>
    </location>
</feature>
<evidence type="ECO:0008006" key="4">
    <source>
        <dbReference type="Google" id="ProtNLM"/>
    </source>
</evidence>
<feature type="transmembrane region" description="Helical" evidence="1">
    <location>
        <begin position="20"/>
        <end position="51"/>
    </location>
</feature>
<evidence type="ECO:0000313" key="3">
    <source>
        <dbReference type="Proteomes" id="UP001202674"/>
    </source>
</evidence>
<keyword evidence="1" id="KW-0812">Transmembrane</keyword>
<comment type="caution">
    <text evidence="2">The sequence shown here is derived from an EMBL/GenBank/DDBJ whole genome shotgun (WGS) entry which is preliminary data.</text>
</comment>
<gene>
    <name evidence="2" type="ORF">AArcSt11_15805</name>
</gene>
<evidence type="ECO:0000313" key="2">
    <source>
        <dbReference type="EMBL" id="MCL9815119.1"/>
    </source>
</evidence>
<keyword evidence="3" id="KW-1185">Reference proteome</keyword>
<dbReference type="Proteomes" id="UP001202674">
    <property type="component" value="Unassembled WGS sequence"/>
</dbReference>